<evidence type="ECO:0000256" key="1">
    <source>
        <dbReference type="SAM" id="MobiDB-lite"/>
    </source>
</evidence>
<feature type="domain" description="HNH nuclease" evidence="2">
    <location>
        <begin position="210"/>
        <end position="261"/>
    </location>
</feature>
<organism evidence="3 4">
    <name type="scientific">Anaerostipes hadrus</name>
    <dbReference type="NCBI Taxonomy" id="649756"/>
    <lineage>
        <taxon>Bacteria</taxon>
        <taxon>Bacillati</taxon>
        <taxon>Bacillota</taxon>
        <taxon>Clostridia</taxon>
        <taxon>Lachnospirales</taxon>
        <taxon>Lachnospiraceae</taxon>
        <taxon>Anaerostipes</taxon>
    </lineage>
</organism>
<dbReference type="GO" id="GO:0004519">
    <property type="term" value="F:endonuclease activity"/>
    <property type="evidence" value="ECO:0007669"/>
    <property type="project" value="UniProtKB-KW"/>
</dbReference>
<dbReference type="Pfam" id="PF01844">
    <property type="entry name" value="HNH"/>
    <property type="match status" value="1"/>
</dbReference>
<dbReference type="EMBL" id="CYXT01000017">
    <property type="protein sequence ID" value="CUN02887.1"/>
    <property type="molecule type" value="Genomic_DNA"/>
</dbReference>
<feature type="region of interest" description="Disordered" evidence="1">
    <location>
        <begin position="92"/>
        <end position="114"/>
    </location>
</feature>
<dbReference type="InterPro" id="IPR047693">
    <property type="entry name" value="RNA-guided_IscB-like"/>
</dbReference>
<protein>
    <submittedName>
        <fullName evidence="3">HNH endonuclease</fullName>
    </submittedName>
</protein>
<dbReference type="NCBIfam" id="NF040563">
    <property type="entry name" value="guided_IscB"/>
    <property type="match status" value="1"/>
</dbReference>
<evidence type="ECO:0000313" key="3">
    <source>
        <dbReference type="EMBL" id="CUN02887.1"/>
    </source>
</evidence>
<dbReference type="Pfam" id="PF14239">
    <property type="entry name" value="RRXRR"/>
    <property type="match status" value="1"/>
</dbReference>
<keyword evidence="3" id="KW-0540">Nuclease</keyword>
<dbReference type="InterPro" id="IPR025938">
    <property type="entry name" value="RRXRR_dom"/>
</dbReference>
<dbReference type="GO" id="GO:0008270">
    <property type="term" value="F:zinc ion binding"/>
    <property type="evidence" value="ECO:0007669"/>
    <property type="project" value="InterPro"/>
</dbReference>
<proteinExistence type="predicted"/>
<dbReference type="CDD" id="cd00085">
    <property type="entry name" value="HNHc"/>
    <property type="match status" value="1"/>
</dbReference>
<dbReference type="GO" id="GO:0003676">
    <property type="term" value="F:nucleic acid binding"/>
    <property type="evidence" value="ECO:0007669"/>
    <property type="project" value="InterPro"/>
</dbReference>
<evidence type="ECO:0000313" key="4">
    <source>
        <dbReference type="Proteomes" id="UP000095598"/>
    </source>
</evidence>
<keyword evidence="3" id="KW-0255">Endonuclease</keyword>
<accession>A0A173TLJ0</accession>
<dbReference type="Proteomes" id="UP000095598">
    <property type="component" value="Unassembled WGS sequence"/>
</dbReference>
<reference evidence="3 4" key="1">
    <citation type="submission" date="2015-09" db="EMBL/GenBank/DDBJ databases">
        <authorList>
            <consortium name="Pathogen Informatics"/>
        </authorList>
    </citation>
    <scope>NUCLEOTIDE SEQUENCE [LARGE SCALE GENOMIC DNA]</scope>
    <source>
        <strain evidence="3 4">2789STDY5608868</strain>
    </source>
</reference>
<keyword evidence="3" id="KW-0378">Hydrolase</keyword>
<name>A0A173TLJ0_ANAHA</name>
<feature type="region of interest" description="Disordered" evidence="1">
    <location>
        <begin position="355"/>
        <end position="383"/>
    </location>
</feature>
<dbReference type="Gene3D" id="1.10.30.50">
    <property type="match status" value="1"/>
</dbReference>
<gene>
    <name evidence="3" type="ORF">ERS852425_02141</name>
</gene>
<feature type="compositionally biased region" description="Basic and acidic residues" evidence="1">
    <location>
        <begin position="362"/>
        <end position="383"/>
    </location>
</feature>
<dbReference type="RefSeq" id="WP_055258997.1">
    <property type="nucleotide sequence ID" value="NZ_CYXT01000017.1"/>
</dbReference>
<dbReference type="SMART" id="SM00507">
    <property type="entry name" value="HNHc"/>
    <property type="match status" value="1"/>
</dbReference>
<dbReference type="InterPro" id="IPR002711">
    <property type="entry name" value="HNH"/>
</dbReference>
<sequence>MSVFVVGLNGCRLMPTSERKARLLLKHGKASVYRKVPFTIKLNYKTGSTTQSGYLGIDTGSQHIGVSVVREDGAVLHKEEIGLRDSMSKRKLMQSRASSRRGRRHRKTRYRHPKWRPKAKRVYCEIPDRKRRHWKKKEITFTSKRPKGWLPPSLQSKTDHHIRWIKKLQDLLPEGYRLSIELGRFDPARLKDPEIHGELYQKGPQYDYENVRAYVLNRDRYTCQVCGKKGGKLHVHHILYRSYGATDDPQYMATVCSDCHNTENHHQGGILYQWMQKQKKFTRGLRDATFMNILRKRLIEAFPGATFTYGNITKADRERLRLPKSHGNDATAIAIVKTGIMTVKDKEPVVYIQQVRRKKRSLHEETPRKGRKEPNRKASRYDKNTKAVTVTKRKNKKKISITGCLFDRVELNGKKGWISGFTDKSCYVKDENDQYIRTSPKYKQVSLSKLKILHHCGNWAIGARRSLGKG</sequence>
<dbReference type="AlphaFoldDB" id="A0A173TLJ0"/>
<evidence type="ECO:0000259" key="2">
    <source>
        <dbReference type="SMART" id="SM00507"/>
    </source>
</evidence>
<dbReference type="InterPro" id="IPR003615">
    <property type="entry name" value="HNH_nuc"/>
</dbReference>